<reference evidence="1" key="1">
    <citation type="journal article" date="2011" name="Genome Biol.">
        <title>The draft genome of the carcinogenic human liver fluke Clonorchis sinensis.</title>
        <authorList>
            <person name="Wang X."/>
            <person name="Chen W."/>
            <person name="Huang Y."/>
            <person name="Sun J."/>
            <person name="Men J."/>
            <person name="Liu H."/>
            <person name="Luo F."/>
            <person name="Guo L."/>
            <person name="Lv X."/>
            <person name="Deng C."/>
            <person name="Zhou C."/>
            <person name="Fan Y."/>
            <person name="Li X."/>
            <person name="Huang L."/>
            <person name="Hu Y."/>
            <person name="Liang C."/>
            <person name="Hu X."/>
            <person name="Xu J."/>
            <person name="Yu X."/>
        </authorList>
    </citation>
    <scope>NUCLEOTIDE SEQUENCE [LARGE SCALE GENOMIC DNA]</scope>
    <source>
        <strain evidence="1">Henan</strain>
    </source>
</reference>
<gene>
    <name evidence="1" type="ORF">CLF_106714</name>
</gene>
<dbReference type="Proteomes" id="UP000008909">
    <property type="component" value="Unassembled WGS sequence"/>
</dbReference>
<name>G7YFK0_CLOSI</name>
<protein>
    <submittedName>
        <fullName evidence="1">Integrator complex subunit 11</fullName>
    </submittedName>
</protein>
<sequence length="309" mass="34792">MIRVVLTPKLSAKIGAVFELVEAAELQTHSADEDALTEKEQAWMYLQGLLGLTNPPVEPMQNRPNQLSWLYGSEAPVFSSDVAVNNHDDGFKVTSTNRLFRRNTVFIALLKIIANKFLLNGITSNKDVLPLRFVFNFFAGEILDRMPKSLQNPGIQIIAEQPFCKRSKVLKAGIIMEPGAFPTLLDRSSVLAAFGVTEHTMRFTSTYNFSSCRTVPSLLDDFLSVCSRTFPSPRIDQNRVIFNESVWLTLEDPMVNEHHRSSRGDGDHTHTKTARPKPKDLYLTVTYTLENESMGKKIIQLFKDQIDVG</sequence>
<evidence type="ECO:0000313" key="1">
    <source>
        <dbReference type="EMBL" id="GAA51733.1"/>
    </source>
</evidence>
<proteinExistence type="predicted"/>
<dbReference type="EMBL" id="DF143193">
    <property type="protein sequence ID" value="GAA51733.1"/>
    <property type="molecule type" value="Genomic_DNA"/>
</dbReference>
<reference key="2">
    <citation type="submission" date="2011-10" db="EMBL/GenBank/DDBJ databases">
        <title>The genome and transcriptome sequence of Clonorchis sinensis provide insights into the carcinogenic liver fluke.</title>
        <authorList>
            <person name="Wang X."/>
            <person name="Huang Y."/>
            <person name="Chen W."/>
            <person name="Liu H."/>
            <person name="Guo L."/>
            <person name="Chen Y."/>
            <person name="Luo F."/>
            <person name="Zhou W."/>
            <person name="Sun J."/>
            <person name="Mao Q."/>
            <person name="Liang P."/>
            <person name="Zhou C."/>
            <person name="Tian Y."/>
            <person name="Men J."/>
            <person name="Lv X."/>
            <person name="Huang L."/>
            <person name="Zhou J."/>
            <person name="Hu Y."/>
            <person name="Li R."/>
            <person name="Zhang F."/>
            <person name="Lei H."/>
            <person name="Li X."/>
            <person name="Hu X."/>
            <person name="Liang C."/>
            <person name="Xu J."/>
            <person name="Wu Z."/>
            <person name="Yu X."/>
        </authorList>
    </citation>
    <scope>NUCLEOTIDE SEQUENCE</scope>
    <source>
        <strain>Henan</strain>
    </source>
</reference>
<evidence type="ECO:0000313" key="2">
    <source>
        <dbReference type="Proteomes" id="UP000008909"/>
    </source>
</evidence>
<organism evidence="1 2">
    <name type="scientific">Clonorchis sinensis</name>
    <name type="common">Chinese liver fluke</name>
    <dbReference type="NCBI Taxonomy" id="79923"/>
    <lineage>
        <taxon>Eukaryota</taxon>
        <taxon>Metazoa</taxon>
        <taxon>Spiralia</taxon>
        <taxon>Lophotrochozoa</taxon>
        <taxon>Platyhelminthes</taxon>
        <taxon>Trematoda</taxon>
        <taxon>Digenea</taxon>
        <taxon>Opisthorchiida</taxon>
        <taxon>Opisthorchiata</taxon>
        <taxon>Opisthorchiidae</taxon>
        <taxon>Clonorchis</taxon>
    </lineage>
</organism>
<accession>G7YFK0</accession>
<keyword evidence="2" id="KW-1185">Reference proteome</keyword>
<dbReference type="AlphaFoldDB" id="G7YFK0"/>